<dbReference type="RefSeq" id="WP_379912947.1">
    <property type="nucleotide sequence ID" value="NZ_JBHUDD010000027.1"/>
</dbReference>
<evidence type="ECO:0000313" key="1">
    <source>
        <dbReference type="EMBL" id="MFD1508383.1"/>
    </source>
</evidence>
<sequence>MAGRARHHRWHVERGQDVLTLSRCRPARFDLAVEAVLPVMEPLRLAHQIRQDMWRALRDLRGFAPAVRVARSGDVLHVTAGGAVAGPVPRAQAEAAIRAVLDNPANRARWQGYAKVRAHV</sequence>
<name>A0ABW4EAM4_9RHOB</name>
<comment type="caution">
    <text evidence="1">The sequence shown here is derived from an EMBL/GenBank/DDBJ whole genome shotgun (WGS) entry which is preliminary data.</text>
</comment>
<organism evidence="1 2">
    <name type="scientific">Lacimonas salitolerans</name>
    <dbReference type="NCBI Taxonomy" id="1323750"/>
    <lineage>
        <taxon>Bacteria</taxon>
        <taxon>Pseudomonadati</taxon>
        <taxon>Pseudomonadota</taxon>
        <taxon>Alphaproteobacteria</taxon>
        <taxon>Rhodobacterales</taxon>
        <taxon>Paracoccaceae</taxon>
        <taxon>Lacimonas</taxon>
    </lineage>
</organism>
<proteinExistence type="predicted"/>
<reference evidence="2" key="1">
    <citation type="journal article" date="2019" name="Int. J. Syst. Evol. Microbiol.">
        <title>The Global Catalogue of Microorganisms (GCM) 10K type strain sequencing project: providing services to taxonomists for standard genome sequencing and annotation.</title>
        <authorList>
            <consortium name="The Broad Institute Genomics Platform"/>
            <consortium name="The Broad Institute Genome Sequencing Center for Infectious Disease"/>
            <person name="Wu L."/>
            <person name="Ma J."/>
        </authorList>
    </citation>
    <scope>NUCLEOTIDE SEQUENCE [LARGE SCALE GENOMIC DNA]</scope>
    <source>
        <strain evidence="2">CGMCC 1.12477</strain>
    </source>
</reference>
<dbReference type="EMBL" id="JBHUDD010000027">
    <property type="protein sequence ID" value="MFD1508383.1"/>
    <property type="molecule type" value="Genomic_DNA"/>
</dbReference>
<evidence type="ECO:0000313" key="2">
    <source>
        <dbReference type="Proteomes" id="UP001597186"/>
    </source>
</evidence>
<accession>A0ABW4EAM4</accession>
<keyword evidence="2" id="KW-1185">Reference proteome</keyword>
<protein>
    <submittedName>
        <fullName evidence="1">Uncharacterized protein</fullName>
    </submittedName>
</protein>
<dbReference type="Proteomes" id="UP001597186">
    <property type="component" value="Unassembled WGS sequence"/>
</dbReference>
<gene>
    <name evidence="1" type="ORF">ACFTOW_03075</name>
</gene>